<dbReference type="Gene3D" id="1.20.120.450">
    <property type="entry name" value="dinb family like domain"/>
    <property type="match status" value="1"/>
</dbReference>
<sequence>MMTTLYEQTVPVFIRNLTSIGKVLAKGEAFAAEKGIDPRELLDARLIDDMAPLTAQIQRMSDAAKGLAVRLGGVENVAMADEEKTFADLQARIARTIAFLEKVPADAFDGKEDAPVELATPKQTFTFTGESYVATFALPNFFFHMTTAYGLLRMKGVQIGKMDYLGGV</sequence>
<dbReference type="Pfam" id="PF09351">
    <property type="entry name" value="DUF1993"/>
    <property type="match status" value="1"/>
</dbReference>
<evidence type="ECO:0000313" key="1">
    <source>
        <dbReference type="EMBL" id="MDO7842031.1"/>
    </source>
</evidence>
<evidence type="ECO:0000313" key="2">
    <source>
        <dbReference type="Proteomes" id="UP001176468"/>
    </source>
</evidence>
<dbReference type="PANTHER" id="PTHR36922">
    <property type="entry name" value="BLL2446 PROTEIN"/>
    <property type="match status" value="1"/>
</dbReference>
<dbReference type="PANTHER" id="PTHR36922:SF1">
    <property type="entry name" value="DUF1993 DOMAIN-CONTAINING PROTEIN"/>
    <property type="match status" value="1"/>
</dbReference>
<dbReference type="EMBL" id="JAUQSZ010000003">
    <property type="protein sequence ID" value="MDO7842031.1"/>
    <property type="molecule type" value="Genomic_DNA"/>
</dbReference>
<gene>
    <name evidence="1" type="ORF">Q5H94_06820</name>
</gene>
<dbReference type="Proteomes" id="UP001176468">
    <property type="component" value="Unassembled WGS sequence"/>
</dbReference>
<reference evidence="1" key="1">
    <citation type="submission" date="2023-07" db="EMBL/GenBank/DDBJ databases">
        <authorList>
            <person name="Kim M.K."/>
        </authorList>
    </citation>
    <scope>NUCLEOTIDE SEQUENCE</scope>
    <source>
        <strain evidence="1">CA1-15</strain>
    </source>
</reference>
<name>A0ABT8ZZ37_9SPHN</name>
<keyword evidence="2" id="KW-1185">Reference proteome</keyword>
<organism evidence="1 2">
    <name type="scientific">Sphingomonas immobilis</name>
    <dbReference type="NCBI Taxonomy" id="3063997"/>
    <lineage>
        <taxon>Bacteria</taxon>
        <taxon>Pseudomonadati</taxon>
        <taxon>Pseudomonadota</taxon>
        <taxon>Alphaproteobacteria</taxon>
        <taxon>Sphingomonadales</taxon>
        <taxon>Sphingomonadaceae</taxon>
        <taxon>Sphingomonas</taxon>
    </lineage>
</organism>
<accession>A0ABT8ZZ37</accession>
<dbReference type="InterPro" id="IPR018531">
    <property type="entry name" value="DUF1993"/>
</dbReference>
<comment type="caution">
    <text evidence="1">The sequence shown here is derived from an EMBL/GenBank/DDBJ whole genome shotgun (WGS) entry which is preliminary data.</text>
</comment>
<dbReference type="InterPro" id="IPR034660">
    <property type="entry name" value="DinB/YfiT-like"/>
</dbReference>
<protein>
    <submittedName>
        <fullName evidence="1">DUF1993 domain-containing protein</fullName>
    </submittedName>
</protein>
<proteinExistence type="predicted"/>
<dbReference type="SUPFAM" id="SSF109854">
    <property type="entry name" value="DinB/YfiT-like putative metalloenzymes"/>
    <property type="match status" value="1"/>
</dbReference>